<keyword evidence="2" id="KW-0813">Transport</keyword>
<evidence type="ECO:0000256" key="4">
    <source>
        <dbReference type="ARBA" id="ARBA00022519"/>
    </source>
</evidence>
<evidence type="ECO:0000313" key="11">
    <source>
        <dbReference type="EMBL" id="MXP39447.1"/>
    </source>
</evidence>
<dbReference type="EMBL" id="JACICE010000002">
    <property type="protein sequence ID" value="MBB3775448.1"/>
    <property type="molecule type" value="Genomic_DNA"/>
</dbReference>
<evidence type="ECO:0000313" key="10">
    <source>
        <dbReference type="EMBL" id="MBB3775448.1"/>
    </source>
</evidence>
<keyword evidence="6 9" id="KW-1133">Transmembrane helix</keyword>
<evidence type="ECO:0000256" key="9">
    <source>
        <dbReference type="SAM" id="Phobius"/>
    </source>
</evidence>
<feature type="transmembrane region" description="Helical" evidence="9">
    <location>
        <begin position="128"/>
        <end position="153"/>
    </location>
</feature>
<organism evidence="11 12">
    <name type="scientific">Erythrobacter ramosus</name>
    <dbReference type="NCBI Taxonomy" id="35811"/>
    <lineage>
        <taxon>Bacteria</taxon>
        <taxon>Pseudomonadati</taxon>
        <taxon>Pseudomonadota</taxon>
        <taxon>Alphaproteobacteria</taxon>
        <taxon>Sphingomonadales</taxon>
        <taxon>Erythrobacteraceae</taxon>
        <taxon>Erythrobacter/Porphyrobacter group</taxon>
        <taxon>Erythrobacter</taxon>
    </lineage>
</organism>
<comment type="similarity">
    <text evidence="8">Belongs to the TsuA/YedE (TC 9.B.102) family.</text>
</comment>
<gene>
    <name evidence="10" type="ORF">FHS52_001417</name>
    <name evidence="11" type="ORF">GRI59_12605</name>
</gene>
<sequence length="154" mass="14819">MTLLDSSLPGFPDAAPLAGLAGGVLIGLAAALMLLGVGRIAGVSGIAARAFGLASGSQPRLGAWAFIIGLPLGALIVTSLTAASTPAFANPVTLAMAGVIVGVGTRIGSGCTSGHGVCGMSRLSQRSLVATATFMATGFATVAAMNALGIAVLP</sequence>
<keyword evidence="13" id="KW-1185">Reference proteome</keyword>
<dbReference type="Pfam" id="PF04143">
    <property type="entry name" value="Sulf_transp"/>
    <property type="match status" value="1"/>
</dbReference>
<evidence type="ECO:0000256" key="3">
    <source>
        <dbReference type="ARBA" id="ARBA00022475"/>
    </source>
</evidence>
<dbReference type="RefSeq" id="WP_160761485.1">
    <property type="nucleotide sequence ID" value="NZ_BAAADZ010000010.1"/>
</dbReference>
<evidence type="ECO:0000313" key="12">
    <source>
        <dbReference type="Proteomes" id="UP000430021"/>
    </source>
</evidence>
<dbReference type="AlphaFoldDB" id="A0A6I4UPL3"/>
<dbReference type="InterPro" id="IPR007272">
    <property type="entry name" value="Sulf_transp_TsuA/YedE"/>
</dbReference>
<comment type="subcellular location">
    <subcellularLocation>
        <location evidence="1">Cell inner membrane</location>
        <topology evidence="1">Multi-pass membrane protein</topology>
    </subcellularLocation>
</comment>
<dbReference type="PANTHER" id="PTHR30574">
    <property type="entry name" value="INNER MEMBRANE PROTEIN YEDE"/>
    <property type="match status" value="1"/>
</dbReference>
<dbReference type="GO" id="GO:0005886">
    <property type="term" value="C:plasma membrane"/>
    <property type="evidence" value="ECO:0007669"/>
    <property type="project" value="UniProtKB-SubCell"/>
</dbReference>
<keyword evidence="5 9" id="KW-0812">Transmembrane</keyword>
<evidence type="ECO:0000256" key="2">
    <source>
        <dbReference type="ARBA" id="ARBA00022448"/>
    </source>
</evidence>
<dbReference type="OrthoDB" id="9814020at2"/>
<dbReference type="PANTHER" id="PTHR30574:SF1">
    <property type="entry name" value="SULPHUR TRANSPORT DOMAIN-CONTAINING PROTEIN"/>
    <property type="match status" value="1"/>
</dbReference>
<comment type="caution">
    <text evidence="11">The sequence shown here is derived from an EMBL/GenBank/DDBJ whole genome shotgun (WGS) entry which is preliminary data.</text>
</comment>
<accession>A0A6I4UPL3</accession>
<name>A0A6I4UPL3_9SPHN</name>
<evidence type="ECO:0000256" key="8">
    <source>
        <dbReference type="ARBA" id="ARBA00035655"/>
    </source>
</evidence>
<dbReference type="EMBL" id="WTYB01000002">
    <property type="protein sequence ID" value="MXP39447.1"/>
    <property type="molecule type" value="Genomic_DNA"/>
</dbReference>
<evidence type="ECO:0000256" key="5">
    <source>
        <dbReference type="ARBA" id="ARBA00022692"/>
    </source>
</evidence>
<proteinExistence type="inferred from homology"/>
<evidence type="ECO:0000313" key="13">
    <source>
        <dbReference type="Proteomes" id="UP000548685"/>
    </source>
</evidence>
<reference evidence="11 12" key="1">
    <citation type="submission" date="2019-12" db="EMBL/GenBank/DDBJ databases">
        <title>Genomic-based taxomic classification of the family Erythrobacteraceae.</title>
        <authorList>
            <person name="Xu L."/>
        </authorList>
    </citation>
    <scope>NUCLEOTIDE SEQUENCE [LARGE SCALE GENOMIC DNA]</scope>
    <source>
        <strain evidence="11 12">JCM 10282</strain>
    </source>
</reference>
<feature type="transmembrane region" description="Helical" evidence="9">
    <location>
        <begin position="20"/>
        <end position="41"/>
    </location>
</feature>
<keyword evidence="7 9" id="KW-0472">Membrane</keyword>
<feature type="transmembrane region" description="Helical" evidence="9">
    <location>
        <begin position="88"/>
        <end position="107"/>
    </location>
</feature>
<evidence type="ECO:0000256" key="7">
    <source>
        <dbReference type="ARBA" id="ARBA00023136"/>
    </source>
</evidence>
<keyword evidence="3" id="KW-1003">Cell membrane</keyword>
<dbReference type="Proteomes" id="UP000430021">
    <property type="component" value="Unassembled WGS sequence"/>
</dbReference>
<feature type="transmembrane region" description="Helical" evidence="9">
    <location>
        <begin position="61"/>
        <end position="82"/>
    </location>
</feature>
<evidence type="ECO:0000256" key="1">
    <source>
        <dbReference type="ARBA" id="ARBA00004429"/>
    </source>
</evidence>
<protein>
    <submittedName>
        <fullName evidence="11">YeeE/YedE family protein</fullName>
    </submittedName>
</protein>
<evidence type="ECO:0000256" key="6">
    <source>
        <dbReference type="ARBA" id="ARBA00022989"/>
    </source>
</evidence>
<reference evidence="10 13" key="2">
    <citation type="submission" date="2020-08" db="EMBL/GenBank/DDBJ databases">
        <title>Genomic Encyclopedia of Type Strains, Phase IV (KMG-IV): sequencing the most valuable type-strain genomes for metagenomic binning, comparative biology and taxonomic classification.</title>
        <authorList>
            <person name="Goeker M."/>
        </authorList>
    </citation>
    <scope>NUCLEOTIDE SEQUENCE [LARGE SCALE GENOMIC DNA]</scope>
    <source>
        <strain evidence="10 13">DSM 8510</strain>
    </source>
</reference>
<dbReference type="Proteomes" id="UP000548685">
    <property type="component" value="Unassembled WGS sequence"/>
</dbReference>
<keyword evidence="4" id="KW-0997">Cell inner membrane</keyword>